<dbReference type="Proteomes" id="UP000663981">
    <property type="component" value="Unassembled WGS sequence"/>
</dbReference>
<dbReference type="Pfam" id="PF18961">
    <property type="entry name" value="DUF5703_N"/>
    <property type="match status" value="1"/>
</dbReference>
<evidence type="ECO:0000313" key="3">
    <source>
        <dbReference type="Proteomes" id="UP000663981"/>
    </source>
</evidence>
<organism evidence="2 3">
    <name type="scientific">Metabacillus bambusae</name>
    <dbReference type="NCBI Taxonomy" id="2795218"/>
    <lineage>
        <taxon>Bacteria</taxon>
        <taxon>Bacillati</taxon>
        <taxon>Bacillota</taxon>
        <taxon>Bacilli</taxon>
        <taxon>Bacillales</taxon>
        <taxon>Bacillaceae</taxon>
        <taxon>Metabacillus</taxon>
    </lineage>
</organism>
<accession>A0ABS3N4W0</accession>
<protein>
    <recommendedName>
        <fullName evidence="1">DUF5703 domain-containing protein</fullName>
    </recommendedName>
</protein>
<proteinExistence type="predicted"/>
<dbReference type="SUPFAM" id="SSF48208">
    <property type="entry name" value="Six-hairpin glycosidases"/>
    <property type="match status" value="1"/>
</dbReference>
<dbReference type="InterPro" id="IPR008928">
    <property type="entry name" value="6-hairpin_glycosidase_sf"/>
</dbReference>
<reference evidence="2 3" key="1">
    <citation type="submission" date="2021-03" db="EMBL/GenBank/DDBJ databases">
        <title>Whole genome sequence of Metabacillus bambusae BG109.</title>
        <authorList>
            <person name="Jeong J.W."/>
        </authorList>
    </citation>
    <scope>NUCLEOTIDE SEQUENCE [LARGE SCALE GENOMIC DNA]</scope>
    <source>
        <strain evidence="2 3">BG109</strain>
    </source>
</reference>
<dbReference type="InterPro" id="IPR043757">
    <property type="entry name" value="DUF5703_N"/>
</dbReference>
<dbReference type="EMBL" id="JAGDEL010000013">
    <property type="protein sequence ID" value="MBO1513317.1"/>
    <property type="molecule type" value="Genomic_DNA"/>
</dbReference>
<evidence type="ECO:0000313" key="2">
    <source>
        <dbReference type="EMBL" id="MBO1513317.1"/>
    </source>
</evidence>
<evidence type="ECO:0000259" key="1">
    <source>
        <dbReference type="Pfam" id="PF18961"/>
    </source>
</evidence>
<dbReference type="RefSeq" id="WP_207980276.1">
    <property type="nucleotide sequence ID" value="NZ_JAGDEL010000013.1"/>
</dbReference>
<comment type="caution">
    <text evidence="2">The sequence shown here is derived from an EMBL/GenBank/DDBJ whole genome shotgun (WGS) entry which is preliminary data.</text>
</comment>
<dbReference type="InterPro" id="IPR012341">
    <property type="entry name" value="6hp_glycosidase-like_sf"/>
</dbReference>
<feature type="domain" description="DUF5703" evidence="1">
    <location>
        <begin position="13"/>
        <end position="298"/>
    </location>
</feature>
<sequence length="754" mass="87477">MLTKLLEFYNVKWCKESLNSSESMPLGGGDVGLNVWVEDYDILFYISRSGTIDENGQMLKLGRCRLRLNPNPFKQASEFVQELVLSQGIINITVRDYNNSLVKIKLWVEINQPIIHVDIDSESDLTVEAIFEAWRNSPRLVVDRDPCSTLIDYPGEVYTYEDIIDFDQDGVLFYHQNDNSKLMFDKEVRLQQLDNYRNEIYNPTQNLVFGGYLFGSGMSESEIVKDTYQGVPFIGWSLKSKAPTKKCNIDVHLHTSCVPNIEGWKAELQKVIEQNKDKKGSWAFHQNWWSEFWGLSHIIINPNEVNSEDPAWQVGRNYQLFRFMLACNAYGKEPTKFNGGLFTFDPVYVNEKYLSETPDFRRWGGGTYTAQNQRLVYWPMLKSGDFEMMKPQFDFYLRALETAELRTRVYWGHEGCSFTEQLNHTGLPTSREYGWNRPQDLDPGVEDNDFVNYEYVHQLDFAFMILQNYQYSGQDISTYMAFIESAVRFFDEHYQYQHLQQTGKKLDENGHLVIYPSTAVETFKNAKNPSDVISGLIAVIKLMLELPEELASAGKKKEWLEIINRIPPISYEEKEGKRTIAPAESWSYVRNVEIPQLYPLFPFRIYGMGRPDLQTALNTWRVSVYHNQHKGYVSWHQGNIFTALLGLTEEAAEFAIKKLADGPHRFPAFWGPGHDWTPDHNWGGTGMIGLQEMLMQTNGKSIYLLPAWPDNWDVDFKLHAPFKTMIKGRYQNGKLEMIEVSPKERLKDIVNMKE</sequence>
<keyword evidence="3" id="KW-1185">Reference proteome</keyword>
<name>A0ABS3N4W0_9BACI</name>
<gene>
    <name evidence="2" type="ORF">I7822_16835</name>
</gene>
<dbReference type="Gene3D" id="1.50.10.10">
    <property type="match status" value="1"/>
</dbReference>